<feature type="chain" id="PRO_5042079240" description="YHYH domain-containing protein" evidence="1">
    <location>
        <begin position="27"/>
        <end position="289"/>
    </location>
</feature>
<evidence type="ECO:0000259" key="2">
    <source>
        <dbReference type="Pfam" id="PF14240"/>
    </source>
</evidence>
<organism evidence="3 4">
    <name type="scientific">Cymbomonas tetramitiformis</name>
    <dbReference type="NCBI Taxonomy" id="36881"/>
    <lineage>
        <taxon>Eukaryota</taxon>
        <taxon>Viridiplantae</taxon>
        <taxon>Chlorophyta</taxon>
        <taxon>Pyramimonadophyceae</taxon>
        <taxon>Pyramimonadales</taxon>
        <taxon>Pyramimonadaceae</taxon>
        <taxon>Cymbomonas</taxon>
    </lineage>
</organism>
<feature type="signal peptide" evidence="1">
    <location>
        <begin position="1"/>
        <end position="26"/>
    </location>
</feature>
<dbReference type="Proteomes" id="UP001190700">
    <property type="component" value="Unassembled WGS sequence"/>
</dbReference>
<name>A0AAE0LIQ5_9CHLO</name>
<dbReference type="InterPro" id="IPR025924">
    <property type="entry name" value="YHYH_dom"/>
</dbReference>
<proteinExistence type="predicted"/>
<accession>A0AAE0LIQ5</accession>
<keyword evidence="4" id="KW-1185">Reference proteome</keyword>
<feature type="domain" description="YHYH" evidence="2">
    <location>
        <begin position="74"/>
        <end position="187"/>
    </location>
</feature>
<gene>
    <name evidence="3" type="ORF">CYMTET_5785</name>
</gene>
<dbReference type="Pfam" id="PF14240">
    <property type="entry name" value="YHYH"/>
    <property type="match status" value="1"/>
</dbReference>
<reference evidence="3 4" key="1">
    <citation type="journal article" date="2015" name="Genome Biol. Evol.">
        <title>Comparative Genomics of a Bacterivorous Green Alga Reveals Evolutionary Causalities and Consequences of Phago-Mixotrophic Mode of Nutrition.</title>
        <authorList>
            <person name="Burns J.A."/>
            <person name="Paasch A."/>
            <person name="Narechania A."/>
            <person name="Kim E."/>
        </authorList>
    </citation>
    <scope>NUCLEOTIDE SEQUENCE [LARGE SCALE GENOMIC DNA]</scope>
    <source>
        <strain evidence="3 4">PLY_AMNH</strain>
    </source>
</reference>
<keyword evidence="1" id="KW-0732">Signal</keyword>
<evidence type="ECO:0000313" key="4">
    <source>
        <dbReference type="Proteomes" id="UP001190700"/>
    </source>
</evidence>
<sequence length="289" mass="31175">MAIRKMAEKIATLLLHVSFFSSLANGEDCASDGSSYTYSESLSGDSRVITMNVCPNHVWTKINPNDAVLGSFEMDIPAYPRYEASQTADLSEQGGAIGALFNGAYIFSAYGGSNYGKVESYDNSAPKAEGDTFDECNCHSSSDDRKSYHCHTPPSCLLNQLQEKSDAHSPLVGWAQDGFPVYGPRGNGGIMMKQCSFTGNVEPCVDECGGYYGDIDLEDGYVYRYYIMGEHSGGTSCATPEPYGESSADYFPFTPLCFKGCCPDGGPHPPIMFVGYALSCDSSYSVRCG</sequence>
<comment type="caution">
    <text evidence="3">The sequence shown here is derived from an EMBL/GenBank/DDBJ whole genome shotgun (WGS) entry which is preliminary data.</text>
</comment>
<evidence type="ECO:0000313" key="3">
    <source>
        <dbReference type="EMBL" id="KAK3286668.1"/>
    </source>
</evidence>
<protein>
    <recommendedName>
        <fullName evidence="2">YHYH domain-containing protein</fullName>
    </recommendedName>
</protein>
<dbReference type="EMBL" id="LGRX02001210">
    <property type="protein sequence ID" value="KAK3286668.1"/>
    <property type="molecule type" value="Genomic_DNA"/>
</dbReference>
<evidence type="ECO:0000256" key="1">
    <source>
        <dbReference type="SAM" id="SignalP"/>
    </source>
</evidence>
<dbReference type="AlphaFoldDB" id="A0AAE0LIQ5"/>